<dbReference type="InterPro" id="IPR024402">
    <property type="entry name" value="DUF2726"/>
</dbReference>
<feature type="domain" description="DUF2726" evidence="1">
    <location>
        <begin position="2"/>
        <end position="42"/>
    </location>
</feature>
<accession>A0A645H359</accession>
<organism evidence="2">
    <name type="scientific">bioreactor metagenome</name>
    <dbReference type="NCBI Taxonomy" id="1076179"/>
    <lineage>
        <taxon>unclassified sequences</taxon>
        <taxon>metagenomes</taxon>
        <taxon>ecological metagenomes</taxon>
    </lineage>
</organism>
<name>A0A645H359_9ZZZZ</name>
<evidence type="ECO:0000313" key="2">
    <source>
        <dbReference type="EMBL" id="MPN33437.1"/>
    </source>
</evidence>
<dbReference type="AlphaFoldDB" id="A0A645H359"/>
<protein>
    <recommendedName>
        <fullName evidence="1">DUF2726 domain-containing protein</fullName>
    </recommendedName>
</protein>
<comment type="caution">
    <text evidence="2">The sequence shown here is derived from an EMBL/GenBank/DDBJ whole genome shotgun (WGS) entry which is preliminary data.</text>
</comment>
<sequence>MPVAVIEYQGSGHYKGNAKVRDEIKKIACEKAGIKYLPVQEKYTLRDIDAVLLASVGC</sequence>
<evidence type="ECO:0000259" key="1">
    <source>
        <dbReference type="Pfam" id="PF10881"/>
    </source>
</evidence>
<dbReference type="Pfam" id="PF10881">
    <property type="entry name" value="DUF2726"/>
    <property type="match status" value="1"/>
</dbReference>
<reference evidence="2" key="1">
    <citation type="submission" date="2019-08" db="EMBL/GenBank/DDBJ databases">
        <authorList>
            <person name="Kucharzyk K."/>
            <person name="Murdoch R.W."/>
            <person name="Higgins S."/>
            <person name="Loffler F."/>
        </authorList>
    </citation>
    <scope>NUCLEOTIDE SEQUENCE</scope>
</reference>
<gene>
    <name evidence="2" type="ORF">SDC9_180924</name>
</gene>
<dbReference type="EMBL" id="VSSQ01085944">
    <property type="protein sequence ID" value="MPN33437.1"/>
    <property type="molecule type" value="Genomic_DNA"/>
</dbReference>
<proteinExistence type="predicted"/>